<gene>
    <name evidence="2" type="ORF">L6773_02915</name>
</gene>
<evidence type="ECO:0000313" key="3">
    <source>
        <dbReference type="Proteomes" id="UP001165366"/>
    </source>
</evidence>
<dbReference type="Gene3D" id="2.60.120.560">
    <property type="entry name" value="Exo-inulinase, domain 1"/>
    <property type="match status" value="1"/>
</dbReference>
<dbReference type="Pfam" id="PF06439">
    <property type="entry name" value="3keto-disac_hyd"/>
    <property type="match status" value="1"/>
</dbReference>
<dbReference type="Proteomes" id="UP001165366">
    <property type="component" value="Unassembled WGS sequence"/>
</dbReference>
<proteinExistence type="predicted"/>
<evidence type="ECO:0000259" key="1">
    <source>
        <dbReference type="Pfam" id="PF06439"/>
    </source>
</evidence>
<dbReference type="RefSeq" id="WP_237852347.1">
    <property type="nucleotide sequence ID" value="NZ_JAKLWS010000002.1"/>
</dbReference>
<comment type="caution">
    <text evidence="2">The sequence shown here is derived from an EMBL/GenBank/DDBJ whole genome shotgun (WGS) entry which is preliminary data.</text>
</comment>
<protein>
    <submittedName>
        <fullName evidence="2">DUF1080 domain-containing protein</fullName>
    </submittedName>
</protein>
<organism evidence="2 3">
    <name type="scientific">Rhodohalobacter sulfatireducens</name>
    <dbReference type="NCBI Taxonomy" id="2911366"/>
    <lineage>
        <taxon>Bacteria</taxon>
        <taxon>Pseudomonadati</taxon>
        <taxon>Balneolota</taxon>
        <taxon>Balneolia</taxon>
        <taxon>Balneolales</taxon>
        <taxon>Balneolaceae</taxon>
        <taxon>Rhodohalobacter</taxon>
    </lineage>
</organism>
<dbReference type="EMBL" id="JAKLWS010000002">
    <property type="protein sequence ID" value="MCG2587503.1"/>
    <property type="molecule type" value="Genomic_DNA"/>
</dbReference>
<name>A0ABS9K9H1_9BACT</name>
<accession>A0ABS9K9H1</accession>
<evidence type="ECO:0000313" key="2">
    <source>
        <dbReference type="EMBL" id="MCG2587503.1"/>
    </source>
</evidence>
<feature type="domain" description="3-keto-alpha-glucoside-1,2-lyase/3-keto-2-hydroxy-glucal hydratase" evidence="1">
    <location>
        <begin position="44"/>
        <end position="236"/>
    </location>
</feature>
<reference evidence="2" key="1">
    <citation type="submission" date="2022-01" db="EMBL/GenBank/DDBJ databases">
        <authorList>
            <person name="Wang Y."/>
        </authorList>
    </citation>
    <scope>NUCLEOTIDE SEQUENCE</scope>
    <source>
        <strain evidence="2">WB101</strain>
    </source>
</reference>
<reference evidence="2" key="2">
    <citation type="submission" date="2024-05" db="EMBL/GenBank/DDBJ databases">
        <title>Rhodohalobacter halophilus gen. nov., sp. nov., a moderately halophilic member of the family Balneolaceae.</title>
        <authorList>
            <person name="Xia J."/>
        </authorList>
    </citation>
    <scope>NUCLEOTIDE SEQUENCE</scope>
    <source>
        <strain evidence="2">WB101</strain>
    </source>
</reference>
<sequence length="254" mass="28500">MNRREFTKRVLKSTTAITTSYLGANALFSDNSNAAEYQNGDLQFKPLFNGKNLDGFVDMNTSPDTWWVEDGLLKCTGEPIGVMRTEKQYENFILDIEWRHMKPGGNSGFFVWANGTPHADTPFPTGMEVQMLDPQWAEINNRSDEYVHGHLFPVMELEGTTPDNPSEIARGRSYSLEKRVNGTGEWNRYIVVCVDGTLKLSVNGKFVNGIRSPERKKGYICPESEGSEIHFKKIDIMELPGGVISEDQIAPVVG</sequence>
<keyword evidence="3" id="KW-1185">Reference proteome</keyword>
<dbReference type="InterPro" id="IPR010496">
    <property type="entry name" value="AL/BT2_dom"/>
</dbReference>